<reference evidence="4 5" key="1">
    <citation type="journal article" date="2019" name="Genome Biol. Evol.">
        <title>Insights into the evolution of the New World diploid cottons (Gossypium, subgenus Houzingenia) based on genome sequencing.</title>
        <authorList>
            <person name="Grover C.E."/>
            <person name="Arick M.A. 2nd"/>
            <person name="Thrash A."/>
            <person name="Conover J.L."/>
            <person name="Sanders W.S."/>
            <person name="Peterson D.G."/>
            <person name="Frelichowski J.E."/>
            <person name="Scheffler J.A."/>
            <person name="Scheffler B.E."/>
            <person name="Wendel J.F."/>
        </authorList>
    </citation>
    <scope>NUCLEOTIDE SEQUENCE [LARGE SCALE GENOMIC DNA]</scope>
    <source>
        <strain evidence="4">5</strain>
        <tissue evidence="4">Leaf</tissue>
    </source>
</reference>
<keyword evidence="5" id="KW-1185">Reference proteome</keyword>
<sequence>MDVVINDIITTRIPKGVIHAQASFNNTIVTDTDVWGQVIS</sequence>
<dbReference type="Proteomes" id="UP000593579">
    <property type="component" value="Unassembled WGS sequence"/>
</dbReference>
<name>A0A7J9BY00_GOSGO</name>
<dbReference type="GO" id="GO:0006412">
    <property type="term" value="P:translation"/>
    <property type="evidence" value="ECO:0007669"/>
    <property type="project" value="InterPro"/>
</dbReference>
<evidence type="ECO:0000256" key="3">
    <source>
        <dbReference type="ARBA" id="ARBA00023274"/>
    </source>
</evidence>
<dbReference type="Pfam" id="PF00411">
    <property type="entry name" value="Ribosomal_S11"/>
    <property type="match status" value="1"/>
</dbReference>
<dbReference type="GO" id="GO:0005840">
    <property type="term" value="C:ribosome"/>
    <property type="evidence" value="ECO:0007669"/>
    <property type="project" value="UniProtKB-KW"/>
</dbReference>
<protein>
    <submittedName>
        <fullName evidence="4">Uncharacterized protein</fullName>
    </submittedName>
</protein>
<proteinExistence type="inferred from homology"/>
<evidence type="ECO:0000256" key="2">
    <source>
        <dbReference type="ARBA" id="ARBA00022980"/>
    </source>
</evidence>
<keyword evidence="2" id="KW-0689">Ribosomal protein</keyword>
<gene>
    <name evidence="4" type="ORF">Gogos_014128</name>
</gene>
<dbReference type="EMBL" id="JABEZY010000007">
    <property type="protein sequence ID" value="MBA0740945.1"/>
    <property type="molecule type" value="Genomic_DNA"/>
</dbReference>
<evidence type="ECO:0000256" key="1">
    <source>
        <dbReference type="ARBA" id="ARBA00006194"/>
    </source>
</evidence>
<evidence type="ECO:0000313" key="5">
    <source>
        <dbReference type="Proteomes" id="UP000593579"/>
    </source>
</evidence>
<dbReference type="GO" id="GO:1990904">
    <property type="term" value="C:ribonucleoprotein complex"/>
    <property type="evidence" value="ECO:0007669"/>
    <property type="project" value="UniProtKB-KW"/>
</dbReference>
<comment type="caution">
    <text evidence="4">The sequence shown here is derived from an EMBL/GenBank/DDBJ whole genome shotgun (WGS) entry which is preliminary data.</text>
</comment>
<keyword evidence="3" id="KW-0687">Ribonucleoprotein</keyword>
<dbReference type="InterPro" id="IPR036967">
    <property type="entry name" value="Ribosomal_uS11_sf"/>
</dbReference>
<dbReference type="InterPro" id="IPR001971">
    <property type="entry name" value="Ribosomal_uS11"/>
</dbReference>
<dbReference type="GO" id="GO:0003735">
    <property type="term" value="F:structural constituent of ribosome"/>
    <property type="evidence" value="ECO:0007669"/>
    <property type="project" value="InterPro"/>
</dbReference>
<dbReference type="SUPFAM" id="SSF53137">
    <property type="entry name" value="Translational machinery components"/>
    <property type="match status" value="1"/>
</dbReference>
<dbReference type="Gene3D" id="3.30.420.80">
    <property type="entry name" value="Ribosomal protein S11"/>
    <property type="match status" value="1"/>
</dbReference>
<dbReference type="AlphaFoldDB" id="A0A7J9BY00"/>
<dbReference type="OrthoDB" id="981670at2759"/>
<evidence type="ECO:0000313" key="4">
    <source>
        <dbReference type="EMBL" id="MBA0740945.1"/>
    </source>
</evidence>
<organism evidence="4 5">
    <name type="scientific">Gossypium gossypioides</name>
    <name type="common">Mexican cotton</name>
    <name type="synonym">Selera gossypioides</name>
    <dbReference type="NCBI Taxonomy" id="34282"/>
    <lineage>
        <taxon>Eukaryota</taxon>
        <taxon>Viridiplantae</taxon>
        <taxon>Streptophyta</taxon>
        <taxon>Embryophyta</taxon>
        <taxon>Tracheophyta</taxon>
        <taxon>Spermatophyta</taxon>
        <taxon>Magnoliopsida</taxon>
        <taxon>eudicotyledons</taxon>
        <taxon>Gunneridae</taxon>
        <taxon>Pentapetalae</taxon>
        <taxon>rosids</taxon>
        <taxon>malvids</taxon>
        <taxon>Malvales</taxon>
        <taxon>Malvaceae</taxon>
        <taxon>Malvoideae</taxon>
        <taxon>Gossypium</taxon>
    </lineage>
</organism>
<accession>A0A7J9BY00</accession>
<comment type="similarity">
    <text evidence="1">Belongs to the universal ribosomal protein uS11 family.</text>
</comment>